<dbReference type="AlphaFoldDB" id="R8B8N9"/>
<dbReference type="PANTHER" id="PTHR43157:SF31">
    <property type="entry name" value="PHOSPHATIDYLINOSITOL-GLYCAN BIOSYNTHESIS CLASS F PROTEIN"/>
    <property type="match status" value="1"/>
</dbReference>
<dbReference type="OrthoDB" id="542013at2759"/>
<dbReference type="GeneID" id="19329799"/>
<name>R8B8N9_PHAM7</name>
<evidence type="ECO:0000313" key="3">
    <source>
        <dbReference type="Proteomes" id="UP000014074"/>
    </source>
</evidence>
<dbReference type="eggNOG" id="KOG1208">
    <property type="taxonomic scope" value="Eukaryota"/>
</dbReference>
<dbReference type="PRINTS" id="PR00081">
    <property type="entry name" value="GDHRDH"/>
</dbReference>
<evidence type="ECO:0000313" key="2">
    <source>
        <dbReference type="EMBL" id="EON95674.1"/>
    </source>
</evidence>
<organism evidence="2 3">
    <name type="scientific">Phaeoacremonium minimum (strain UCR-PA7)</name>
    <name type="common">Esca disease fungus</name>
    <name type="synonym">Togninia minima</name>
    <dbReference type="NCBI Taxonomy" id="1286976"/>
    <lineage>
        <taxon>Eukaryota</taxon>
        <taxon>Fungi</taxon>
        <taxon>Dikarya</taxon>
        <taxon>Ascomycota</taxon>
        <taxon>Pezizomycotina</taxon>
        <taxon>Sordariomycetes</taxon>
        <taxon>Sordariomycetidae</taxon>
        <taxon>Togniniales</taxon>
        <taxon>Togniniaceae</taxon>
        <taxon>Phaeoacremonium</taxon>
    </lineage>
</organism>
<dbReference type="SUPFAM" id="SSF51735">
    <property type="entry name" value="NAD(P)-binding Rossmann-fold domains"/>
    <property type="match status" value="1"/>
</dbReference>
<dbReference type="RefSeq" id="XP_007919601.1">
    <property type="nucleotide sequence ID" value="XM_007921410.1"/>
</dbReference>
<dbReference type="EMBL" id="KB933378">
    <property type="protein sequence ID" value="EON95674.1"/>
    <property type="molecule type" value="Genomic_DNA"/>
</dbReference>
<gene>
    <name evidence="2" type="ORF">UCRPA7_8904</name>
</gene>
<dbReference type="InterPro" id="IPR002347">
    <property type="entry name" value="SDR_fam"/>
</dbReference>
<dbReference type="Pfam" id="PF00106">
    <property type="entry name" value="adh_short"/>
    <property type="match status" value="1"/>
</dbReference>
<reference evidence="3" key="1">
    <citation type="journal article" date="2013" name="Genome Announc.">
        <title>Draft genome sequence of the ascomycete Phaeoacremonium aleophilum strain UCR-PA7, a causal agent of the esca disease complex in grapevines.</title>
        <authorList>
            <person name="Blanco-Ulate B."/>
            <person name="Rolshausen P."/>
            <person name="Cantu D."/>
        </authorList>
    </citation>
    <scope>NUCLEOTIDE SEQUENCE [LARGE SCALE GENOMIC DNA]</scope>
    <source>
        <strain evidence="3">UCR-PA7</strain>
    </source>
</reference>
<dbReference type="Proteomes" id="UP000014074">
    <property type="component" value="Unassembled WGS sequence"/>
</dbReference>
<proteinExistence type="predicted"/>
<keyword evidence="1" id="KW-0560">Oxidoreductase</keyword>
<dbReference type="PANTHER" id="PTHR43157">
    <property type="entry name" value="PHOSPHATIDYLINOSITOL-GLYCAN BIOSYNTHESIS CLASS F PROTEIN-RELATED"/>
    <property type="match status" value="1"/>
</dbReference>
<dbReference type="GO" id="GO:0016491">
    <property type="term" value="F:oxidoreductase activity"/>
    <property type="evidence" value="ECO:0007669"/>
    <property type="project" value="UniProtKB-KW"/>
</dbReference>
<dbReference type="HOGENOM" id="CLU_010194_44_4_1"/>
<dbReference type="Gene3D" id="3.40.50.720">
    <property type="entry name" value="NAD(P)-binding Rossmann-like Domain"/>
    <property type="match status" value="1"/>
</dbReference>
<sequence>MPGFIDFARNQHSNLPIADAPKSIASETYIVTGANTGLGLECVKHIVKNGAARVILAVRSRSKGEAAKAAVREVTGRDVCEVWELDYASFDSIEAFAKRLDTLDRIDALILNAGLAMSRHTMVEGMEQTFLVNVVSTTLLAARAIPKLQASARKFSTNPRLVFVTSNAAIDSKVHKIVAKANDDANIFDNLEDPKNFTPFTTYPASKLVQMYVARHLASLLPLSDSGVIINMTSPGIFFQIGLQEPKGKLCKSASGRI</sequence>
<accession>R8B8N9</accession>
<protein>
    <submittedName>
        <fullName evidence="2">Putative short chain dehydrogenase reductase family protein</fullName>
    </submittedName>
</protein>
<dbReference type="KEGG" id="tmn:UCRPA7_8904"/>
<keyword evidence="3" id="KW-1185">Reference proteome</keyword>
<evidence type="ECO:0000256" key="1">
    <source>
        <dbReference type="ARBA" id="ARBA00023002"/>
    </source>
</evidence>
<dbReference type="InterPro" id="IPR036291">
    <property type="entry name" value="NAD(P)-bd_dom_sf"/>
</dbReference>